<name>A0A512ISJ3_9HYPH</name>
<comment type="caution">
    <text evidence="1">The sequence shown here is derived from an EMBL/GenBank/DDBJ whole genome shotgun (WGS) entry which is preliminary data.</text>
</comment>
<dbReference type="OrthoDB" id="8454948at2"/>
<dbReference type="RefSeq" id="WP_147080111.1">
    <property type="nucleotide sequence ID" value="NZ_BJZT01000032.1"/>
</dbReference>
<dbReference type="Proteomes" id="UP000321258">
    <property type="component" value="Unassembled WGS sequence"/>
</dbReference>
<evidence type="ECO:0000313" key="2">
    <source>
        <dbReference type="Proteomes" id="UP000321258"/>
    </source>
</evidence>
<dbReference type="AlphaFoldDB" id="A0A512ISJ3"/>
<evidence type="ECO:0000313" key="1">
    <source>
        <dbReference type="EMBL" id="GEP00651.1"/>
    </source>
</evidence>
<sequence length="120" mass="12922">MSWCYPRKITITRPEGDAVAAPGLQSGYGGLDRDGEITVFQGLPASVQHATSSGRPAANVPADAQSATVWDIFIPRRAAPPMGAIVNRDVVIDDLGNRYQVIASYPHPMGFTLRTERLEA</sequence>
<keyword evidence="2" id="KW-1185">Reference proteome</keyword>
<protein>
    <submittedName>
        <fullName evidence="1">Uncharacterized protein</fullName>
    </submittedName>
</protein>
<dbReference type="EMBL" id="BJZT01000032">
    <property type="protein sequence ID" value="GEP00651.1"/>
    <property type="molecule type" value="Genomic_DNA"/>
</dbReference>
<reference evidence="1 2" key="1">
    <citation type="submission" date="2019-07" db="EMBL/GenBank/DDBJ databases">
        <title>Whole genome shotgun sequence of Methylobacterium haplocladii NBRC 107714.</title>
        <authorList>
            <person name="Hosoyama A."/>
            <person name="Uohara A."/>
            <person name="Ohji S."/>
            <person name="Ichikawa N."/>
        </authorList>
    </citation>
    <scope>NUCLEOTIDE SEQUENCE [LARGE SCALE GENOMIC DNA]</scope>
    <source>
        <strain evidence="1 2">NBRC 107714</strain>
    </source>
</reference>
<organism evidence="1 2">
    <name type="scientific">Methylobacterium haplocladii</name>
    <dbReference type="NCBI Taxonomy" id="1176176"/>
    <lineage>
        <taxon>Bacteria</taxon>
        <taxon>Pseudomonadati</taxon>
        <taxon>Pseudomonadota</taxon>
        <taxon>Alphaproteobacteria</taxon>
        <taxon>Hyphomicrobiales</taxon>
        <taxon>Methylobacteriaceae</taxon>
        <taxon>Methylobacterium</taxon>
    </lineage>
</organism>
<gene>
    <name evidence="1" type="ORF">MHA02_30380</name>
</gene>
<accession>A0A512ISJ3</accession>
<proteinExistence type="predicted"/>